<dbReference type="AlphaFoldDB" id="A0A0J1BD15"/>
<evidence type="ECO:0000313" key="4">
    <source>
        <dbReference type="Proteomes" id="UP000036367"/>
    </source>
</evidence>
<dbReference type="InterPro" id="IPR007131">
    <property type="entry name" value="SHD1"/>
</dbReference>
<comment type="caution">
    <text evidence="3">The sequence shown here is derived from an EMBL/GenBank/DDBJ whole genome shotgun (WGS) entry which is preliminary data.</text>
</comment>
<dbReference type="GO" id="GO:0030674">
    <property type="term" value="F:protein-macromolecule adaptor activity"/>
    <property type="evidence" value="ECO:0007669"/>
    <property type="project" value="InterPro"/>
</dbReference>
<keyword evidence="3" id="KW-0472">Membrane</keyword>
<dbReference type="Pfam" id="PF03983">
    <property type="entry name" value="SHD1"/>
    <property type="match status" value="1"/>
</dbReference>
<name>A0A0J1BD15_RHOIS</name>
<dbReference type="RefSeq" id="WP_236696303.1">
    <property type="nucleotide sequence ID" value="NZ_LECT01000028.1"/>
</dbReference>
<keyword evidence="1" id="KW-0732">Signal</keyword>
<protein>
    <submittedName>
        <fullName evidence="3">Signal peptide and transmembrane protein</fullName>
    </submittedName>
</protein>
<evidence type="ECO:0000313" key="3">
    <source>
        <dbReference type="EMBL" id="KLU04478.1"/>
    </source>
</evidence>
<feature type="domain" description="Tudor" evidence="2">
    <location>
        <begin position="89"/>
        <end position="146"/>
    </location>
</feature>
<evidence type="ECO:0000259" key="2">
    <source>
        <dbReference type="SMART" id="SM00333"/>
    </source>
</evidence>
<feature type="signal peptide" evidence="1">
    <location>
        <begin position="1"/>
        <end position="22"/>
    </location>
</feature>
<dbReference type="Gene3D" id="2.30.30.700">
    <property type="entry name" value="SLA1 homology domain 1"/>
    <property type="match status" value="1"/>
</dbReference>
<gene>
    <name evidence="3" type="ORF">RISK_003532</name>
</gene>
<dbReference type="PATRIC" id="fig|595434.4.peg.3363"/>
<dbReference type="EMBL" id="LECT01000028">
    <property type="protein sequence ID" value="KLU04478.1"/>
    <property type="molecule type" value="Genomic_DNA"/>
</dbReference>
<accession>A0A0J1BD15</accession>
<dbReference type="STRING" id="595434.RISK_003532"/>
<dbReference type="SMART" id="SM00333">
    <property type="entry name" value="TUDOR"/>
    <property type="match status" value="1"/>
</dbReference>
<sequence length="290" mass="32607">MSFIRSLRNSLAILCLMAGTCAAQQPGSRFFTDQTGKFRIRAVVMDLDETEVKLQKADGVEVVVPLARLSDRDQTFLRDMLQRYKAMVGDFPIGTKVEIKSTGGWYPGEVLQVQPGKYFIAFDDYSDSWNKWVTAEELRLIAEADPPAAVANENPASNSTKPEMEPVVNLPEEQKTNLDSATISPRLTLELPPTTPPVYSHESIQRRRFVGHLSDNGWSAPIPTEAGPTLENWTFQLDPSHNDKSWNAFIPSVYRERALLVRDDQLVALNLTNGKIEWQTDELPRTTMNP</sequence>
<keyword evidence="3" id="KW-0812">Transmembrane</keyword>
<dbReference type="GO" id="GO:0008092">
    <property type="term" value="F:cytoskeletal protein binding"/>
    <property type="evidence" value="ECO:0007669"/>
    <property type="project" value="InterPro"/>
</dbReference>
<dbReference type="CDD" id="cd04508">
    <property type="entry name" value="Tudor_SF"/>
    <property type="match status" value="1"/>
</dbReference>
<dbReference type="GO" id="GO:0043130">
    <property type="term" value="F:ubiquitin binding"/>
    <property type="evidence" value="ECO:0007669"/>
    <property type="project" value="InterPro"/>
</dbReference>
<dbReference type="SUPFAM" id="SSF54160">
    <property type="entry name" value="Chromo domain-like"/>
    <property type="match status" value="1"/>
</dbReference>
<organism evidence="3 4">
    <name type="scientific">Rhodopirellula islandica</name>
    <dbReference type="NCBI Taxonomy" id="595434"/>
    <lineage>
        <taxon>Bacteria</taxon>
        <taxon>Pseudomonadati</taxon>
        <taxon>Planctomycetota</taxon>
        <taxon>Planctomycetia</taxon>
        <taxon>Pirellulales</taxon>
        <taxon>Pirellulaceae</taxon>
        <taxon>Rhodopirellula</taxon>
    </lineage>
</organism>
<feature type="chain" id="PRO_5005247938" evidence="1">
    <location>
        <begin position="23"/>
        <end position="290"/>
    </location>
</feature>
<dbReference type="Gene3D" id="2.30.30.140">
    <property type="match status" value="1"/>
</dbReference>
<keyword evidence="4" id="KW-1185">Reference proteome</keyword>
<proteinExistence type="predicted"/>
<dbReference type="Proteomes" id="UP000036367">
    <property type="component" value="Unassembled WGS sequence"/>
</dbReference>
<dbReference type="InterPro" id="IPR002999">
    <property type="entry name" value="Tudor"/>
</dbReference>
<dbReference type="InterPro" id="IPR016197">
    <property type="entry name" value="Chromo-like_dom_sf"/>
</dbReference>
<dbReference type="GO" id="GO:0042802">
    <property type="term" value="F:identical protein binding"/>
    <property type="evidence" value="ECO:0007669"/>
    <property type="project" value="InterPro"/>
</dbReference>
<evidence type="ECO:0000256" key="1">
    <source>
        <dbReference type="SAM" id="SignalP"/>
    </source>
</evidence>
<reference evidence="3" key="1">
    <citation type="submission" date="2015-05" db="EMBL/GenBank/DDBJ databases">
        <title>Permanent draft genome of Rhodopirellula islandicus K833.</title>
        <authorList>
            <person name="Kizina J."/>
            <person name="Richter M."/>
            <person name="Glockner F.O."/>
            <person name="Harder J."/>
        </authorList>
    </citation>
    <scope>NUCLEOTIDE SEQUENCE [LARGE SCALE GENOMIC DNA]</scope>
    <source>
        <strain evidence="3">K833</strain>
    </source>
</reference>